<dbReference type="PANTHER" id="PTHR43443">
    <property type="entry name" value="3-HEXULOSE-6-PHOSPHATE ISOMERASE"/>
    <property type="match status" value="1"/>
</dbReference>
<accession>A0ABV4Y2W4</accession>
<gene>
    <name evidence="1" type="ORF">ACE1CI_35570</name>
</gene>
<name>A0ABV4Y2W4_9CYAN</name>
<dbReference type="RefSeq" id="WP_413267868.1">
    <property type="nucleotide sequence ID" value="NZ_JBHFNR010000284.1"/>
</dbReference>
<dbReference type="SUPFAM" id="SSF53697">
    <property type="entry name" value="SIS domain"/>
    <property type="match status" value="1"/>
</dbReference>
<dbReference type="EMBL" id="JBHFNR010000284">
    <property type="protein sequence ID" value="MFB2898267.1"/>
    <property type="molecule type" value="Genomic_DNA"/>
</dbReference>
<dbReference type="PANTHER" id="PTHR43443:SF1">
    <property type="entry name" value="3-HEXULOSE-6-PHOSPHATE ISOMERASE"/>
    <property type="match status" value="1"/>
</dbReference>
<proteinExistence type="predicted"/>
<comment type="caution">
    <text evidence="1">The sequence shown here is derived from an EMBL/GenBank/DDBJ whole genome shotgun (WGS) entry which is preliminary data.</text>
</comment>
<organism evidence="1 2">
    <name type="scientific">Floridaenema flaviceps BLCC-F50</name>
    <dbReference type="NCBI Taxonomy" id="3153642"/>
    <lineage>
        <taxon>Bacteria</taxon>
        <taxon>Bacillati</taxon>
        <taxon>Cyanobacteriota</taxon>
        <taxon>Cyanophyceae</taxon>
        <taxon>Oscillatoriophycideae</taxon>
        <taxon>Aerosakkonematales</taxon>
        <taxon>Aerosakkonemataceae</taxon>
        <taxon>Floridanema</taxon>
        <taxon>Floridanema flaviceps</taxon>
    </lineage>
</organism>
<protein>
    <recommendedName>
        <fullName evidence="3">6-phospho-3-hexuloisomerase</fullName>
    </recommendedName>
</protein>
<evidence type="ECO:0008006" key="3">
    <source>
        <dbReference type="Google" id="ProtNLM"/>
    </source>
</evidence>
<dbReference type="Gene3D" id="3.40.50.10490">
    <property type="entry name" value="Glucose-6-phosphate isomerase like protein, domain 1"/>
    <property type="match status" value="1"/>
</dbReference>
<dbReference type="Proteomes" id="UP001576784">
    <property type="component" value="Unassembled WGS sequence"/>
</dbReference>
<evidence type="ECO:0000313" key="2">
    <source>
        <dbReference type="Proteomes" id="UP001576784"/>
    </source>
</evidence>
<keyword evidence="2" id="KW-1185">Reference proteome</keyword>
<dbReference type="InterPro" id="IPR017552">
    <property type="entry name" value="PHI/rmpB"/>
</dbReference>
<reference evidence="1 2" key="1">
    <citation type="submission" date="2024-09" db="EMBL/GenBank/DDBJ databases">
        <title>Floridaenema gen nov. (Aerosakkonemataceae, Aerosakkonematales ord. nov., Cyanobacteria) from benthic tropical and subtropical fresh waters, with the description of four new species.</title>
        <authorList>
            <person name="Moretto J.A."/>
            <person name="Berthold D.E."/>
            <person name="Lefler F.W."/>
            <person name="Huang I.-S."/>
            <person name="Laughinghouse H. IV."/>
        </authorList>
    </citation>
    <scope>NUCLEOTIDE SEQUENCE [LARGE SCALE GENOMIC DNA]</scope>
    <source>
        <strain evidence="1 2">BLCC-F50</strain>
    </source>
</reference>
<sequence>MPEFTAIELRQAINLVLAENQRVLETVECAAVANLTNAILQANRVFAAGEGRSGLTLQMAAMRLMHLGLEVHIVGEVSAPAIRSGDLLIACSGSGSTGGVLGEFWRSHNLPKKSALTWQLSRCK</sequence>
<dbReference type="InterPro" id="IPR046348">
    <property type="entry name" value="SIS_dom_sf"/>
</dbReference>
<evidence type="ECO:0000313" key="1">
    <source>
        <dbReference type="EMBL" id="MFB2898267.1"/>
    </source>
</evidence>